<evidence type="ECO:0000313" key="2">
    <source>
        <dbReference type="Proteomes" id="UP001057452"/>
    </source>
</evidence>
<accession>A0ACB9XL54</accession>
<feature type="non-terminal residue" evidence="1">
    <location>
        <position position="1"/>
    </location>
</feature>
<reference evidence="1" key="1">
    <citation type="submission" date="2022-05" db="EMBL/GenBank/DDBJ databases">
        <title>Chromosome-level genome of Chaenocephalus aceratus.</title>
        <authorList>
            <person name="Park H."/>
        </authorList>
    </citation>
    <scope>NUCLEOTIDE SEQUENCE</scope>
    <source>
        <strain evidence="1">KU_202001</strain>
    </source>
</reference>
<dbReference type="Proteomes" id="UP001057452">
    <property type="component" value="Chromosome 5"/>
</dbReference>
<protein>
    <submittedName>
        <fullName evidence="1">Uncharacterized protein</fullName>
    </submittedName>
</protein>
<proteinExistence type="predicted"/>
<organism evidence="1 2">
    <name type="scientific">Chaenocephalus aceratus</name>
    <name type="common">Blackfin icefish</name>
    <name type="synonym">Chaenichthys aceratus</name>
    <dbReference type="NCBI Taxonomy" id="36190"/>
    <lineage>
        <taxon>Eukaryota</taxon>
        <taxon>Metazoa</taxon>
        <taxon>Chordata</taxon>
        <taxon>Craniata</taxon>
        <taxon>Vertebrata</taxon>
        <taxon>Euteleostomi</taxon>
        <taxon>Actinopterygii</taxon>
        <taxon>Neopterygii</taxon>
        <taxon>Teleostei</taxon>
        <taxon>Neoteleostei</taxon>
        <taxon>Acanthomorphata</taxon>
        <taxon>Eupercaria</taxon>
        <taxon>Perciformes</taxon>
        <taxon>Notothenioidei</taxon>
        <taxon>Channichthyidae</taxon>
        <taxon>Chaenocephalus</taxon>
    </lineage>
</organism>
<dbReference type="EMBL" id="CM043789">
    <property type="protein sequence ID" value="KAI4827811.1"/>
    <property type="molecule type" value="Genomic_DNA"/>
</dbReference>
<evidence type="ECO:0000313" key="1">
    <source>
        <dbReference type="EMBL" id="KAI4827811.1"/>
    </source>
</evidence>
<comment type="caution">
    <text evidence="1">The sequence shown here is derived from an EMBL/GenBank/DDBJ whole genome shotgun (WGS) entry which is preliminary data.</text>
</comment>
<name>A0ACB9XL54_CHAAC</name>
<gene>
    <name evidence="1" type="ORF">KUCAC02_031180</name>
</gene>
<keyword evidence="2" id="KW-1185">Reference proteome</keyword>
<sequence length="54" mass="6003">IHLSIEAGAFPNQEETIAVKPTHCQNLNGPVDLQEDVAVGDRGVMEIFVEFEFF</sequence>
<feature type="non-terminal residue" evidence="1">
    <location>
        <position position="54"/>
    </location>
</feature>